<gene>
    <name evidence="2" type="ordered locus">AM1_3905</name>
</gene>
<dbReference type="AlphaFoldDB" id="B0C870"/>
<dbReference type="KEGG" id="amr:AM1_3905"/>
<keyword evidence="1" id="KW-0812">Transmembrane</keyword>
<dbReference type="EMBL" id="CP000828">
    <property type="protein sequence ID" value="ABW28890.1"/>
    <property type="molecule type" value="Genomic_DNA"/>
</dbReference>
<evidence type="ECO:0000313" key="2">
    <source>
        <dbReference type="EMBL" id="ABW28890.1"/>
    </source>
</evidence>
<feature type="transmembrane region" description="Helical" evidence="1">
    <location>
        <begin position="150"/>
        <end position="170"/>
    </location>
</feature>
<proteinExistence type="predicted"/>
<feature type="transmembrane region" description="Helical" evidence="1">
    <location>
        <begin position="88"/>
        <end position="104"/>
    </location>
</feature>
<reference evidence="2 3" key="1">
    <citation type="journal article" date="2008" name="Proc. Natl. Acad. Sci. U.S.A.">
        <title>Niche adaptation and genome expansion in the chlorophyll d-producing cyanobacterium Acaryochloris marina.</title>
        <authorList>
            <person name="Swingley W.D."/>
            <person name="Chen M."/>
            <person name="Cheung P.C."/>
            <person name="Conrad A.L."/>
            <person name="Dejesa L.C."/>
            <person name="Hao J."/>
            <person name="Honchak B.M."/>
            <person name="Karbach L.E."/>
            <person name="Kurdoglu A."/>
            <person name="Lahiri S."/>
            <person name="Mastrian S.D."/>
            <person name="Miyashita H."/>
            <person name="Page L."/>
            <person name="Ramakrishna P."/>
            <person name="Satoh S."/>
            <person name="Sattley W.M."/>
            <person name="Shimada Y."/>
            <person name="Taylor H.L."/>
            <person name="Tomo T."/>
            <person name="Tsuchiya T."/>
            <person name="Wang Z.T."/>
            <person name="Raymond J."/>
            <person name="Mimuro M."/>
            <person name="Blankenship R.E."/>
            <person name="Touchman J.W."/>
        </authorList>
    </citation>
    <scope>NUCLEOTIDE SEQUENCE [LARGE SCALE GENOMIC DNA]</scope>
    <source>
        <strain evidence="3">MBIC 11017</strain>
    </source>
</reference>
<dbReference type="eggNOG" id="ENOG5032U2A">
    <property type="taxonomic scope" value="Bacteria"/>
</dbReference>
<sequence>MFSSNHKLSSFLLSLYSLPILFLFAIAFASLKLDIPITTFTRDPAVIGNINPLAGIASHLGVLVLTASGAICIFSWATLQPIRSTRTFSLFLLGLGIFSLLLGLDDLFMLHESIYPRLFRVSENVILLIYGLLAIGGIVKYWKTILQTDYFIFGVALIFFALSLIVDAFPELIEAMIGQWRILFEDGFKLLGIIGWFGYSWRCSIQALKKIQTL</sequence>
<dbReference type="OrthoDB" id="451713at2"/>
<feature type="transmembrane region" description="Helical" evidence="1">
    <location>
        <begin position="12"/>
        <end position="33"/>
    </location>
</feature>
<feature type="transmembrane region" description="Helical" evidence="1">
    <location>
        <begin position="53"/>
        <end position="76"/>
    </location>
</feature>
<feature type="transmembrane region" description="Helical" evidence="1">
    <location>
        <begin position="124"/>
        <end position="143"/>
    </location>
</feature>
<dbReference type="RefSeq" id="WP_012164254.1">
    <property type="nucleotide sequence ID" value="NC_009925.1"/>
</dbReference>
<organism evidence="2 3">
    <name type="scientific">Acaryochloris marina (strain MBIC 11017)</name>
    <dbReference type="NCBI Taxonomy" id="329726"/>
    <lineage>
        <taxon>Bacteria</taxon>
        <taxon>Bacillati</taxon>
        <taxon>Cyanobacteriota</taxon>
        <taxon>Cyanophyceae</taxon>
        <taxon>Acaryochloridales</taxon>
        <taxon>Acaryochloridaceae</taxon>
        <taxon>Acaryochloris</taxon>
    </lineage>
</organism>
<dbReference type="HOGENOM" id="CLU_102452_0_0_3"/>
<accession>B0C870</accession>
<keyword evidence="1" id="KW-1133">Transmembrane helix</keyword>
<dbReference type="Proteomes" id="UP000000268">
    <property type="component" value="Chromosome"/>
</dbReference>
<protein>
    <submittedName>
        <fullName evidence="2">Uncharacterized protein</fullName>
    </submittedName>
</protein>
<name>B0C870_ACAM1</name>
<evidence type="ECO:0000313" key="3">
    <source>
        <dbReference type="Proteomes" id="UP000000268"/>
    </source>
</evidence>
<evidence type="ECO:0000256" key="1">
    <source>
        <dbReference type="SAM" id="Phobius"/>
    </source>
</evidence>
<keyword evidence="3" id="KW-1185">Reference proteome</keyword>
<keyword evidence="1" id="KW-0472">Membrane</keyword>